<proteinExistence type="predicted"/>
<protein>
    <submittedName>
        <fullName evidence="2">Uncharacterized protein</fullName>
    </submittedName>
</protein>
<feature type="transmembrane region" description="Helical" evidence="1">
    <location>
        <begin position="20"/>
        <end position="46"/>
    </location>
</feature>
<keyword evidence="1" id="KW-1133">Transmembrane helix</keyword>
<accession>A0A486S7F5</accession>
<name>A0A486S7F5_KLEPN</name>
<keyword evidence="1" id="KW-0812">Transmembrane</keyword>
<organism evidence="2">
    <name type="scientific">Klebsiella pneumoniae</name>
    <dbReference type="NCBI Taxonomy" id="573"/>
    <lineage>
        <taxon>Bacteria</taxon>
        <taxon>Pseudomonadati</taxon>
        <taxon>Pseudomonadota</taxon>
        <taxon>Gammaproteobacteria</taxon>
        <taxon>Enterobacterales</taxon>
        <taxon>Enterobacteriaceae</taxon>
        <taxon>Klebsiella/Raoultella group</taxon>
        <taxon>Klebsiella</taxon>
        <taxon>Klebsiella pneumoniae complex</taxon>
    </lineage>
</organism>
<keyword evidence="1" id="KW-0472">Membrane</keyword>
<gene>
    <name evidence="2" type="ORF">SAMEA4873556_00993</name>
</gene>
<evidence type="ECO:0000313" key="2">
    <source>
        <dbReference type="EMBL" id="VGM09964.1"/>
    </source>
</evidence>
<reference evidence="2" key="1">
    <citation type="submission" date="2019-03" db="EMBL/GenBank/DDBJ databases">
        <authorList>
            <consortium name="Pathogen Informatics"/>
        </authorList>
    </citation>
    <scope>NUCLEOTIDE SEQUENCE</scope>
    <source>
        <strain evidence="2">5012STDY7626355</strain>
    </source>
</reference>
<evidence type="ECO:0000256" key="1">
    <source>
        <dbReference type="SAM" id="Phobius"/>
    </source>
</evidence>
<sequence length="48" mass="5084">MIDSIKGSDLLSKRMVALSGLLITLSNIGLSPFVAVPVGIALVYILRK</sequence>
<dbReference type="AlphaFoldDB" id="A0A486S7F5"/>
<dbReference type="EMBL" id="CAAHDC010000002">
    <property type="protein sequence ID" value="VGM09964.1"/>
    <property type="molecule type" value="Genomic_DNA"/>
</dbReference>